<accession>A0A645ENX2</accession>
<name>A0A645ENX2_9ZZZZ</name>
<dbReference type="AlphaFoldDB" id="A0A645ENX2"/>
<proteinExistence type="predicted"/>
<reference evidence="1" key="1">
    <citation type="submission" date="2019-08" db="EMBL/GenBank/DDBJ databases">
        <authorList>
            <person name="Kucharzyk K."/>
            <person name="Murdoch R.W."/>
            <person name="Higgins S."/>
            <person name="Loffler F."/>
        </authorList>
    </citation>
    <scope>NUCLEOTIDE SEQUENCE</scope>
</reference>
<dbReference type="EMBL" id="VSSQ01048995">
    <property type="protein sequence ID" value="MPN03050.1"/>
    <property type="molecule type" value="Genomic_DNA"/>
</dbReference>
<gene>
    <name evidence="1" type="ORF">SDC9_150273</name>
</gene>
<protein>
    <submittedName>
        <fullName evidence="1">Uncharacterized protein</fullName>
    </submittedName>
</protein>
<sequence>MIPTEIIKIIEHGINGNTNAVRAYAEVFSQKCNEIDKKRIEDVLNGVKSELGVCLDSHTVK</sequence>
<evidence type="ECO:0000313" key="1">
    <source>
        <dbReference type="EMBL" id="MPN03050.1"/>
    </source>
</evidence>
<organism evidence="1">
    <name type="scientific">bioreactor metagenome</name>
    <dbReference type="NCBI Taxonomy" id="1076179"/>
    <lineage>
        <taxon>unclassified sequences</taxon>
        <taxon>metagenomes</taxon>
        <taxon>ecological metagenomes</taxon>
    </lineage>
</organism>
<comment type="caution">
    <text evidence="1">The sequence shown here is derived from an EMBL/GenBank/DDBJ whole genome shotgun (WGS) entry which is preliminary data.</text>
</comment>